<protein>
    <recommendedName>
        <fullName evidence="4">Alkyl transferase</fullName>
        <ecNumber evidence="4">2.5.1.-</ecNumber>
    </recommendedName>
</protein>
<dbReference type="GO" id="GO:0016094">
    <property type="term" value="P:polyprenol biosynthetic process"/>
    <property type="evidence" value="ECO:0007669"/>
    <property type="project" value="TreeGrafter"/>
</dbReference>
<dbReference type="PANTHER" id="PTHR10291:SF43">
    <property type="entry name" value="DEHYDRODOLICHYL DIPHOSPHATE SYNTHASE COMPLEX SUBUNIT DHDDS"/>
    <property type="match status" value="1"/>
</dbReference>
<organism evidence="5 6">
    <name type="scientific">Dacryopinax primogenitus (strain DJM 731)</name>
    <name type="common">Brown rot fungus</name>
    <dbReference type="NCBI Taxonomy" id="1858805"/>
    <lineage>
        <taxon>Eukaryota</taxon>
        <taxon>Fungi</taxon>
        <taxon>Dikarya</taxon>
        <taxon>Basidiomycota</taxon>
        <taxon>Agaricomycotina</taxon>
        <taxon>Dacrymycetes</taxon>
        <taxon>Dacrymycetales</taxon>
        <taxon>Dacrymycetaceae</taxon>
        <taxon>Dacryopinax</taxon>
    </lineage>
</organism>
<dbReference type="FunFam" id="3.40.1180.10:FF:000005">
    <property type="entry name" value="Alkyl transferase"/>
    <property type="match status" value="1"/>
</dbReference>
<keyword evidence="6" id="KW-1185">Reference proteome</keyword>
<dbReference type="HAMAP" id="MF_01139">
    <property type="entry name" value="ISPT"/>
    <property type="match status" value="1"/>
</dbReference>
<dbReference type="InterPro" id="IPR018520">
    <property type="entry name" value="UPP_synth-like_CS"/>
</dbReference>
<dbReference type="Proteomes" id="UP000030653">
    <property type="component" value="Unassembled WGS sequence"/>
</dbReference>
<dbReference type="Pfam" id="PF01255">
    <property type="entry name" value="Prenyltransf"/>
    <property type="match status" value="1"/>
</dbReference>
<name>M5G4M6_DACPD</name>
<dbReference type="InterPro" id="IPR036424">
    <property type="entry name" value="UPP_synth-like_sf"/>
</dbReference>
<dbReference type="GO" id="GO:0005783">
    <property type="term" value="C:endoplasmic reticulum"/>
    <property type="evidence" value="ECO:0007669"/>
    <property type="project" value="TreeGrafter"/>
</dbReference>
<gene>
    <name evidence="5" type="ORF">DACRYDRAFT_117208</name>
</gene>
<dbReference type="GO" id="GO:0005811">
    <property type="term" value="C:lipid droplet"/>
    <property type="evidence" value="ECO:0007669"/>
    <property type="project" value="TreeGrafter"/>
</dbReference>
<reference evidence="5 6" key="1">
    <citation type="journal article" date="2012" name="Science">
        <title>The Paleozoic origin of enzymatic lignin decomposition reconstructed from 31 fungal genomes.</title>
        <authorList>
            <person name="Floudas D."/>
            <person name="Binder M."/>
            <person name="Riley R."/>
            <person name="Barry K."/>
            <person name="Blanchette R.A."/>
            <person name="Henrissat B."/>
            <person name="Martinez A.T."/>
            <person name="Otillar R."/>
            <person name="Spatafora J.W."/>
            <person name="Yadav J.S."/>
            <person name="Aerts A."/>
            <person name="Benoit I."/>
            <person name="Boyd A."/>
            <person name="Carlson A."/>
            <person name="Copeland A."/>
            <person name="Coutinho P.M."/>
            <person name="de Vries R.P."/>
            <person name="Ferreira P."/>
            <person name="Findley K."/>
            <person name="Foster B."/>
            <person name="Gaskell J."/>
            <person name="Glotzer D."/>
            <person name="Gorecki P."/>
            <person name="Heitman J."/>
            <person name="Hesse C."/>
            <person name="Hori C."/>
            <person name="Igarashi K."/>
            <person name="Jurgens J.A."/>
            <person name="Kallen N."/>
            <person name="Kersten P."/>
            <person name="Kohler A."/>
            <person name="Kuees U."/>
            <person name="Kumar T.K.A."/>
            <person name="Kuo A."/>
            <person name="LaButti K."/>
            <person name="Larrondo L.F."/>
            <person name="Lindquist E."/>
            <person name="Ling A."/>
            <person name="Lombard V."/>
            <person name="Lucas S."/>
            <person name="Lundell T."/>
            <person name="Martin R."/>
            <person name="McLaughlin D.J."/>
            <person name="Morgenstern I."/>
            <person name="Morin E."/>
            <person name="Murat C."/>
            <person name="Nagy L.G."/>
            <person name="Nolan M."/>
            <person name="Ohm R.A."/>
            <person name="Patyshakuliyeva A."/>
            <person name="Rokas A."/>
            <person name="Ruiz-Duenas F.J."/>
            <person name="Sabat G."/>
            <person name="Salamov A."/>
            <person name="Samejima M."/>
            <person name="Schmutz J."/>
            <person name="Slot J.C."/>
            <person name="St John F."/>
            <person name="Stenlid J."/>
            <person name="Sun H."/>
            <person name="Sun S."/>
            <person name="Syed K."/>
            <person name="Tsang A."/>
            <person name="Wiebenga A."/>
            <person name="Young D."/>
            <person name="Pisabarro A."/>
            <person name="Eastwood D.C."/>
            <person name="Martin F."/>
            <person name="Cullen D."/>
            <person name="Grigoriev I.V."/>
            <person name="Hibbett D.S."/>
        </authorList>
    </citation>
    <scope>NUCLEOTIDE SEQUENCE [LARGE SCALE GENOMIC DNA]</scope>
    <source>
        <strain evidence="5 6">DJM-731 SS1</strain>
    </source>
</reference>
<dbReference type="GO" id="GO:0045547">
    <property type="term" value="F:ditrans,polycis-polyprenyl diphosphate synthase [(2E,6E)-farnesyl diphosphate specific] activity"/>
    <property type="evidence" value="ECO:0007669"/>
    <property type="project" value="TreeGrafter"/>
</dbReference>
<dbReference type="OMA" id="FDRRDLW"/>
<dbReference type="InterPro" id="IPR001441">
    <property type="entry name" value="UPP_synth-like"/>
</dbReference>
<evidence type="ECO:0000313" key="5">
    <source>
        <dbReference type="EMBL" id="EJU00812.1"/>
    </source>
</evidence>
<dbReference type="SUPFAM" id="SSF64005">
    <property type="entry name" value="Undecaprenyl diphosphate synthase"/>
    <property type="match status" value="1"/>
</dbReference>
<keyword evidence="2 4" id="KW-0808">Transferase</keyword>
<dbReference type="PROSITE" id="PS01066">
    <property type="entry name" value="UPP_SYNTHASE"/>
    <property type="match status" value="1"/>
</dbReference>
<evidence type="ECO:0000256" key="2">
    <source>
        <dbReference type="ARBA" id="ARBA00022679"/>
    </source>
</evidence>
<accession>M5G4M6</accession>
<dbReference type="HOGENOM" id="CLU_038505_0_4_1"/>
<dbReference type="AlphaFoldDB" id="M5G4M6"/>
<evidence type="ECO:0000313" key="6">
    <source>
        <dbReference type="Proteomes" id="UP000030653"/>
    </source>
</evidence>
<dbReference type="PANTHER" id="PTHR10291">
    <property type="entry name" value="DEHYDRODOLICHYL DIPHOSPHATE SYNTHASE FAMILY MEMBER"/>
    <property type="match status" value="1"/>
</dbReference>
<dbReference type="STRING" id="1858805.M5G4M6"/>
<comment type="similarity">
    <text evidence="1 4">Belongs to the UPP synthase family.</text>
</comment>
<dbReference type="GO" id="GO:0016020">
    <property type="term" value="C:membrane"/>
    <property type="evidence" value="ECO:0007669"/>
    <property type="project" value="TreeGrafter"/>
</dbReference>
<keyword evidence="3" id="KW-0460">Magnesium</keyword>
<dbReference type="RefSeq" id="XP_040627709.1">
    <property type="nucleotide sequence ID" value="XM_040770338.1"/>
</dbReference>
<dbReference type="GeneID" id="63685400"/>
<dbReference type="CDD" id="cd00475">
    <property type="entry name" value="Cis_IPPS"/>
    <property type="match status" value="1"/>
</dbReference>
<dbReference type="GO" id="GO:1904423">
    <property type="term" value="C:dehydrodolichyl diphosphate synthase complex"/>
    <property type="evidence" value="ECO:0007669"/>
    <property type="project" value="TreeGrafter"/>
</dbReference>
<dbReference type="EMBL" id="JH795866">
    <property type="protein sequence ID" value="EJU00812.1"/>
    <property type="molecule type" value="Genomic_DNA"/>
</dbReference>
<sequence>MSEAIAYPSEWYGVLTSWLYDRATRLTLDVLAAGPIPQHIGFIMDGNRRYARHEGKAIKEGHADGFASLQRILECLLKLRVKCVTVYAFAIENFNRTPEEVDALMKLLREKLIEISRKGQLLDQYGVRLNVIGERGMLPQDVQEIAQQVETMTEKTDRAILNICMPYASRNEIAASVRVVIDEKKSGITEHDIDRYLETNARGSPPLDILVRTSGVHRLSDFLLWQSCDTTQIQFTPGYWPDFGLRDLVPIILDYQLKCWNNKVQVALS</sequence>
<dbReference type="NCBIfam" id="TIGR00055">
    <property type="entry name" value="uppS"/>
    <property type="match status" value="1"/>
</dbReference>
<dbReference type="EC" id="2.5.1.-" evidence="4"/>
<proteinExistence type="inferred from homology"/>
<evidence type="ECO:0000256" key="1">
    <source>
        <dbReference type="ARBA" id="ARBA00005432"/>
    </source>
</evidence>
<evidence type="ECO:0000256" key="4">
    <source>
        <dbReference type="RuleBase" id="RU363018"/>
    </source>
</evidence>
<dbReference type="Gene3D" id="3.40.1180.10">
    <property type="entry name" value="Decaprenyl diphosphate synthase-like"/>
    <property type="match status" value="1"/>
</dbReference>
<evidence type="ECO:0000256" key="3">
    <source>
        <dbReference type="ARBA" id="ARBA00022842"/>
    </source>
</evidence>
<dbReference type="OrthoDB" id="4173905at2759"/>